<name>A0ABR6ZRG8_9BURK</name>
<reference evidence="1 2" key="1">
    <citation type="submission" date="2020-08" db="EMBL/GenBank/DDBJ databases">
        <title>Novel species isolated from subtropical streams in China.</title>
        <authorList>
            <person name="Lu H."/>
        </authorList>
    </citation>
    <scope>NUCLEOTIDE SEQUENCE [LARGE SCALE GENOMIC DNA]</scope>
    <source>
        <strain evidence="1 2">CY18W</strain>
    </source>
</reference>
<dbReference type="RefSeq" id="WP_186947733.1">
    <property type="nucleotide sequence ID" value="NZ_JACOGF010000006.1"/>
</dbReference>
<dbReference type="EMBL" id="JACOGF010000006">
    <property type="protein sequence ID" value="MBC3918470.1"/>
    <property type="molecule type" value="Genomic_DNA"/>
</dbReference>
<comment type="caution">
    <text evidence="1">The sequence shown here is derived from an EMBL/GenBank/DDBJ whole genome shotgun (WGS) entry which is preliminary data.</text>
</comment>
<gene>
    <name evidence="1" type="ORF">H8L32_13340</name>
</gene>
<sequence>MTKKVTKDSNNPIYSSSADFKDELDKLISRLPSMSDIEISAAKDQFLRKIEIALSNRPL</sequence>
<organism evidence="1 2">
    <name type="scientific">Undibacterium hunanense</name>
    <dbReference type="NCBI Taxonomy" id="2762292"/>
    <lineage>
        <taxon>Bacteria</taxon>
        <taxon>Pseudomonadati</taxon>
        <taxon>Pseudomonadota</taxon>
        <taxon>Betaproteobacteria</taxon>
        <taxon>Burkholderiales</taxon>
        <taxon>Oxalobacteraceae</taxon>
        <taxon>Undibacterium</taxon>
    </lineage>
</organism>
<keyword evidence="2" id="KW-1185">Reference proteome</keyword>
<protein>
    <submittedName>
        <fullName evidence="1">Uncharacterized protein</fullName>
    </submittedName>
</protein>
<dbReference type="Proteomes" id="UP000650424">
    <property type="component" value="Unassembled WGS sequence"/>
</dbReference>
<evidence type="ECO:0000313" key="2">
    <source>
        <dbReference type="Proteomes" id="UP000650424"/>
    </source>
</evidence>
<accession>A0ABR6ZRG8</accession>
<evidence type="ECO:0000313" key="1">
    <source>
        <dbReference type="EMBL" id="MBC3918470.1"/>
    </source>
</evidence>
<proteinExistence type="predicted"/>